<keyword evidence="7" id="KW-0805">Transcription regulation</keyword>
<feature type="compositionally biased region" description="Low complexity" evidence="10">
    <location>
        <begin position="9"/>
        <end position="26"/>
    </location>
</feature>
<keyword evidence="4" id="KW-0479">Metal-binding</keyword>
<dbReference type="InterPro" id="IPR017907">
    <property type="entry name" value="Znf_RING_CS"/>
</dbReference>
<dbReference type="GO" id="GO:0061630">
    <property type="term" value="F:ubiquitin protein ligase activity"/>
    <property type="evidence" value="ECO:0007669"/>
    <property type="project" value="UniProtKB-EC"/>
</dbReference>
<dbReference type="InterPro" id="IPR058746">
    <property type="entry name" value="Znf_RING-type_Topors"/>
</dbReference>
<feature type="domain" description="RING-type" evidence="11">
    <location>
        <begin position="40"/>
        <end position="79"/>
    </location>
</feature>
<protein>
    <recommendedName>
        <fullName evidence="2">RING-type E3 ubiquitin transferase</fullName>
        <ecNumber evidence="2">2.3.2.27</ecNumber>
    </recommendedName>
</protein>
<dbReference type="EMBL" id="AJWJ01000566">
    <property type="protein sequence ID" value="KAF2069956.1"/>
    <property type="molecule type" value="Genomic_DNA"/>
</dbReference>
<evidence type="ECO:0000256" key="1">
    <source>
        <dbReference type="ARBA" id="ARBA00000900"/>
    </source>
</evidence>
<dbReference type="GO" id="GO:0006513">
    <property type="term" value="P:protein monoubiquitination"/>
    <property type="evidence" value="ECO:0007669"/>
    <property type="project" value="TreeGrafter"/>
</dbReference>
<evidence type="ECO:0000256" key="2">
    <source>
        <dbReference type="ARBA" id="ARBA00012483"/>
    </source>
</evidence>
<keyword evidence="5 9" id="KW-0863">Zinc-finger</keyword>
<evidence type="ECO:0000256" key="10">
    <source>
        <dbReference type="SAM" id="MobiDB-lite"/>
    </source>
</evidence>
<dbReference type="SUPFAM" id="SSF57850">
    <property type="entry name" value="RING/U-box"/>
    <property type="match status" value="1"/>
</dbReference>
<evidence type="ECO:0000256" key="9">
    <source>
        <dbReference type="PROSITE-ProRule" id="PRU00175"/>
    </source>
</evidence>
<sequence length="373" mass="42793">MEVDDKHNNTSSSSGTGNENGDGHVVLGGVDHQVDHDMLCPICLENFDNIAFLDICFHQFCFVCILQWSEVNFKCPLCKSDFHSLIYDVKSNTDYKRYPLFKQQQYGLRKPNDRTTTTTATTTTTTASSNGNSFRIHHNNFQQQQQHTIEDGVAFRSRVYAQGTRAIPMVPAFKLHLNPISINSNFNVWRLKLEPWVNRELKAIIPTTETGSLIILQELIMEILRKHNIKTDPKVKASLERFLFHKTDHFIHELICFACSPFNMQAYDLNVKYNQVYNNNNNSNNNNDDQLKPLDQLFRKSNKTSIPPSLASILEFASEDTLYLDQQDIIIDQYSDNSNSSNNTINNTKRKRIDSLSTLTTPALPNTSFKRMK</sequence>
<dbReference type="InterPro" id="IPR058745">
    <property type="entry name" value="PWI_Topors"/>
</dbReference>
<dbReference type="OrthoDB" id="21204at2759"/>
<dbReference type="CDD" id="cd16574">
    <property type="entry name" value="RING-HC_Topors"/>
    <property type="match status" value="1"/>
</dbReference>
<comment type="catalytic activity">
    <reaction evidence="1">
        <text>S-ubiquitinyl-[E2 ubiquitin-conjugating enzyme]-L-cysteine + [acceptor protein]-L-lysine = [E2 ubiquitin-conjugating enzyme]-L-cysteine + N(6)-ubiquitinyl-[acceptor protein]-L-lysine.</text>
        <dbReference type="EC" id="2.3.2.27"/>
    </reaction>
</comment>
<dbReference type="AlphaFoldDB" id="A0A8J4PUR1"/>
<dbReference type="Pfam" id="PF26084">
    <property type="entry name" value="PWI_Topors"/>
    <property type="match status" value="1"/>
</dbReference>
<organism evidence="12 13">
    <name type="scientific">Polysphondylium violaceum</name>
    <dbReference type="NCBI Taxonomy" id="133409"/>
    <lineage>
        <taxon>Eukaryota</taxon>
        <taxon>Amoebozoa</taxon>
        <taxon>Evosea</taxon>
        <taxon>Eumycetozoa</taxon>
        <taxon>Dictyostelia</taxon>
        <taxon>Dictyosteliales</taxon>
        <taxon>Dictyosteliaceae</taxon>
        <taxon>Polysphondylium</taxon>
    </lineage>
</organism>
<keyword evidence="13" id="KW-1185">Reference proteome</keyword>
<dbReference type="GO" id="GO:0000209">
    <property type="term" value="P:protein polyubiquitination"/>
    <property type="evidence" value="ECO:0007669"/>
    <property type="project" value="TreeGrafter"/>
</dbReference>
<keyword evidence="3" id="KW-0808">Transferase</keyword>
<evidence type="ECO:0000256" key="6">
    <source>
        <dbReference type="ARBA" id="ARBA00022833"/>
    </source>
</evidence>
<keyword evidence="6" id="KW-0862">Zinc</keyword>
<dbReference type="PANTHER" id="PTHR46077:SF1">
    <property type="entry name" value="TOP1 BINDING ARGININE_SERINE RICH PROTEIN, E3 UBIQUITIN LIGASE"/>
    <property type="match status" value="1"/>
</dbReference>
<dbReference type="Proteomes" id="UP000695562">
    <property type="component" value="Unassembled WGS sequence"/>
</dbReference>
<accession>A0A8J4PUR1</accession>
<feature type="region of interest" description="Disordered" evidence="10">
    <location>
        <begin position="109"/>
        <end position="129"/>
    </location>
</feature>
<feature type="compositionally biased region" description="Low complexity" evidence="10">
    <location>
        <begin position="115"/>
        <end position="127"/>
    </location>
</feature>
<dbReference type="PROSITE" id="PS00518">
    <property type="entry name" value="ZF_RING_1"/>
    <property type="match status" value="1"/>
</dbReference>
<evidence type="ECO:0000259" key="11">
    <source>
        <dbReference type="PROSITE" id="PS50089"/>
    </source>
</evidence>
<dbReference type="GO" id="GO:0008270">
    <property type="term" value="F:zinc ion binding"/>
    <property type="evidence" value="ECO:0007669"/>
    <property type="project" value="UniProtKB-KW"/>
</dbReference>
<dbReference type="PROSITE" id="PS50089">
    <property type="entry name" value="ZF_RING_2"/>
    <property type="match status" value="1"/>
</dbReference>
<keyword evidence="8" id="KW-0804">Transcription</keyword>
<dbReference type="Pfam" id="PF00097">
    <property type="entry name" value="zf-C3HC4"/>
    <property type="match status" value="1"/>
</dbReference>
<evidence type="ECO:0000256" key="7">
    <source>
        <dbReference type="ARBA" id="ARBA00023015"/>
    </source>
</evidence>
<reference evidence="12" key="1">
    <citation type="submission" date="2020-01" db="EMBL/GenBank/DDBJ databases">
        <title>Development of genomics and gene disruption for Polysphondylium violaceum indicates a role for the polyketide synthase stlB in stalk morphogenesis.</title>
        <authorList>
            <person name="Narita B."/>
            <person name="Kawabe Y."/>
            <person name="Kin K."/>
            <person name="Saito T."/>
            <person name="Gibbs R."/>
            <person name="Kuspa A."/>
            <person name="Muzny D."/>
            <person name="Queller D."/>
            <person name="Richards S."/>
            <person name="Strassman J."/>
            <person name="Sucgang R."/>
            <person name="Worley K."/>
            <person name="Schaap P."/>
        </authorList>
    </citation>
    <scope>NUCLEOTIDE SEQUENCE</scope>
    <source>
        <strain evidence="12">QSvi11</strain>
    </source>
</reference>
<dbReference type="InterPro" id="IPR001841">
    <property type="entry name" value="Znf_RING"/>
</dbReference>
<comment type="caution">
    <text evidence="12">The sequence shown here is derived from an EMBL/GenBank/DDBJ whole genome shotgun (WGS) entry which is preliminary data.</text>
</comment>
<proteinExistence type="predicted"/>
<evidence type="ECO:0000313" key="12">
    <source>
        <dbReference type="EMBL" id="KAF2069956.1"/>
    </source>
</evidence>
<dbReference type="InterPro" id="IPR013083">
    <property type="entry name" value="Znf_RING/FYVE/PHD"/>
</dbReference>
<evidence type="ECO:0000256" key="4">
    <source>
        <dbReference type="ARBA" id="ARBA00022723"/>
    </source>
</evidence>
<name>A0A8J4PUR1_9MYCE</name>
<dbReference type="SMART" id="SM00184">
    <property type="entry name" value="RING"/>
    <property type="match status" value="1"/>
</dbReference>
<evidence type="ECO:0000313" key="13">
    <source>
        <dbReference type="Proteomes" id="UP000695562"/>
    </source>
</evidence>
<feature type="region of interest" description="Disordered" evidence="10">
    <location>
        <begin position="1"/>
        <end position="26"/>
    </location>
</feature>
<dbReference type="PANTHER" id="PTHR46077">
    <property type="entry name" value="E3 UBIQUITIN-PROTEIN LIGASE TOPORS"/>
    <property type="match status" value="1"/>
</dbReference>
<evidence type="ECO:0000256" key="3">
    <source>
        <dbReference type="ARBA" id="ARBA00022679"/>
    </source>
</evidence>
<dbReference type="EC" id="2.3.2.27" evidence="2"/>
<dbReference type="Gene3D" id="3.30.40.10">
    <property type="entry name" value="Zinc/RING finger domain, C3HC4 (zinc finger)"/>
    <property type="match status" value="1"/>
</dbReference>
<dbReference type="InterPro" id="IPR018957">
    <property type="entry name" value="Znf_C3HC4_RING-type"/>
</dbReference>
<evidence type="ECO:0000256" key="8">
    <source>
        <dbReference type="ARBA" id="ARBA00023163"/>
    </source>
</evidence>
<gene>
    <name evidence="12" type="ORF">CYY_008720</name>
</gene>
<evidence type="ECO:0000256" key="5">
    <source>
        <dbReference type="ARBA" id="ARBA00022771"/>
    </source>
</evidence>